<evidence type="ECO:0000313" key="2">
    <source>
        <dbReference type="Proteomes" id="UP001501706"/>
    </source>
</evidence>
<dbReference type="EMBL" id="BAAAEN010000003">
    <property type="protein sequence ID" value="GAA0497993.1"/>
    <property type="molecule type" value="Genomic_DNA"/>
</dbReference>
<keyword evidence="2" id="KW-1185">Reference proteome</keyword>
<evidence type="ECO:0000313" key="1">
    <source>
        <dbReference type="EMBL" id="GAA0497993.1"/>
    </source>
</evidence>
<sequence length="39" mass="4235">MIFDLALDAMSGMIESTLREMAGEKLPPEADRPDAIVLS</sequence>
<dbReference type="Proteomes" id="UP001501706">
    <property type="component" value="Unassembled WGS sequence"/>
</dbReference>
<organism evidence="1 2">
    <name type="scientific">Pigmentiphaga daeguensis</name>
    <dbReference type="NCBI Taxonomy" id="414049"/>
    <lineage>
        <taxon>Bacteria</taxon>
        <taxon>Pseudomonadati</taxon>
        <taxon>Pseudomonadota</taxon>
        <taxon>Betaproteobacteria</taxon>
        <taxon>Burkholderiales</taxon>
        <taxon>Alcaligenaceae</taxon>
        <taxon>Pigmentiphaga</taxon>
    </lineage>
</organism>
<comment type="caution">
    <text evidence="1">The sequence shown here is derived from an EMBL/GenBank/DDBJ whole genome shotgun (WGS) entry which is preliminary data.</text>
</comment>
<reference evidence="1 2" key="1">
    <citation type="journal article" date="2019" name="Int. J. Syst. Evol. Microbiol.">
        <title>The Global Catalogue of Microorganisms (GCM) 10K type strain sequencing project: providing services to taxonomists for standard genome sequencing and annotation.</title>
        <authorList>
            <consortium name="The Broad Institute Genomics Platform"/>
            <consortium name="The Broad Institute Genome Sequencing Center for Infectious Disease"/>
            <person name="Wu L."/>
            <person name="Ma J."/>
        </authorList>
    </citation>
    <scope>NUCLEOTIDE SEQUENCE [LARGE SCALE GENOMIC DNA]</scope>
    <source>
        <strain evidence="1 2">JCM 14330</strain>
    </source>
</reference>
<proteinExistence type="predicted"/>
<accession>A0ABN1BHI8</accession>
<gene>
    <name evidence="1" type="ORF">GCM10009097_12880</name>
</gene>
<name>A0ABN1BHI8_9BURK</name>
<protein>
    <submittedName>
        <fullName evidence="1">Uncharacterized protein</fullName>
    </submittedName>
</protein>